<keyword evidence="5 8" id="KW-0482">Metalloprotease</keyword>
<accession>A0A1S2M1X4</accession>
<keyword evidence="2 7" id="KW-0479">Metal-binding</keyword>
<comment type="similarity">
    <text evidence="8">Belongs to the peptidase M48 family.</text>
</comment>
<gene>
    <name evidence="13" type="ORF">BKP45_12685</name>
    <name evidence="12" type="ORF">BKP45_18400</name>
</gene>
<feature type="domain" description="CAAX prenyl protease 1 N-terminal" evidence="11">
    <location>
        <begin position="44"/>
        <end position="201"/>
    </location>
</feature>
<feature type="transmembrane region" description="Helical" evidence="9">
    <location>
        <begin position="104"/>
        <end position="127"/>
    </location>
</feature>
<evidence type="ECO:0000256" key="1">
    <source>
        <dbReference type="ARBA" id="ARBA00022670"/>
    </source>
</evidence>
<evidence type="ECO:0000256" key="2">
    <source>
        <dbReference type="ARBA" id="ARBA00022723"/>
    </source>
</evidence>
<dbReference type="Pfam" id="PF16491">
    <property type="entry name" value="Peptidase_M48_N"/>
    <property type="match status" value="1"/>
</dbReference>
<dbReference type="InterPro" id="IPR001915">
    <property type="entry name" value="Peptidase_M48"/>
</dbReference>
<dbReference type="Pfam" id="PF01435">
    <property type="entry name" value="Peptidase_M48"/>
    <property type="match status" value="1"/>
</dbReference>
<evidence type="ECO:0000256" key="7">
    <source>
        <dbReference type="PIRSR" id="PIRSR627057-2"/>
    </source>
</evidence>
<evidence type="ECO:0000313" key="12">
    <source>
        <dbReference type="EMBL" id="OIJ18423.1"/>
    </source>
</evidence>
<dbReference type="OrthoDB" id="9781930at2"/>
<evidence type="ECO:0000256" key="9">
    <source>
        <dbReference type="SAM" id="Phobius"/>
    </source>
</evidence>
<feature type="transmembrane region" description="Helical" evidence="9">
    <location>
        <begin position="174"/>
        <end position="196"/>
    </location>
</feature>
<keyword evidence="1 8" id="KW-0645">Protease</keyword>
<dbReference type="Gene3D" id="3.30.2010.10">
    <property type="entry name" value="Metalloproteases ('zincins'), catalytic domain"/>
    <property type="match status" value="1"/>
</dbReference>
<keyword evidence="4 7" id="KW-0862">Zinc</keyword>
<feature type="domain" description="Peptidase M48" evidence="10">
    <location>
        <begin position="208"/>
        <end position="413"/>
    </location>
</feature>
<feature type="transmembrane region" description="Helical" evidence="9">
    <location>
        <begin position="326"/>
        <end position="346"/>
    </location>
</feature>
<feature type="active site" description="Proton donor" evidence="6">
    <location>
        <position position="359"/>
    </location>
</feature>
<evidence type="ECO:0000259" key="10">
    <source>
        <dbReference type="Pfam" id="PF01435"/>
    </source>
</evidence>
<dbReference type="GO" id="GO:0071586">
    <property type="term" value="P:CAAX-box protein processing"/>
    <property type="evidence" value="ECO:0007669"/>
    <property type="project" value="InterPro"/>
</dbReference>
<dbReference type="GO" id="GO:0004222">
    <property type="term" value="F:metalloendopeptidase activity"/>
    <property type="evidence" value="ECO:0007669"/>
    <property type="project" value="InterPro"/>
</dbReference>
<evidence type="ECO:0000256" key="6">
    <source>
        <dbReference type="PIRSR" id="PIRSR627057-1"/>
    </source>
</evidence>
<feature type="transmembrane region" description="Helical" evidence="9">
    <location>
        <begin position="286"/>
        <end position="305"/>
    </location>
</feature>
<organism evidence="12 14">
    <name type="scientific">Anaerobacillus alkalidiazotrophicus</name>
    <dbReference type="NCBI Taxonomy" id="472963"/>
    <lineage>
        <taxon>Bacteria</taxon>
        <taxon>Bacillati</taxon>
        <taxon>Bacillota</taxon>
        <taxon>Bacilli</taxon>
        <taxon>Bacillales</taxon>
        <taxon>Bacillaceae</taxon>
        <taxon>Anaerobacillus</taxon>
    </lineage>
</organism>
<dbReference type="CDD" id="cd07343">
    <property type="entry name" value="M48A_Zmpste24p_like"/>
    <property type="match status" value="1"/>
</dbReference>
<keyword evidence="9" id="KW-1133">Transmembrane helix</keyword>
<feature type="binding site" evidence="7">
    <location>
        <position position="276"/>
    </location>
    <ligand>
        <name>Zn(2+)</name>
        <dbReference type="ChEBI" id="CHEBI:29105"/>
        <note>catalytic</note>
    </ligand>
</feature>
<evidence type="ECO:0000313" key="13">
    <source>
        <dbReference type="EMBL" id="OIJ19902.1"/>
    </source>
</evidence>
<keyword evidence="9" id="KW-0472">Membrane</keyword>
<evidence type="ECO:0000256" key="3">
    <source>
        <dbReference type="ARBA" id="ARBA00022801"/>
    </source>
</evidence>
<proteinExistence type="inferred from homology"/>
<dbReference type="GO" id="GO:0046872">
    <property type="term" value="F:metal ion binding"/>
    <property type="evidence" value="ECO:0007669"/>
    <property type="project" value="UniProtKB-KW"/>
</dbReference>
<feature type="transmembrane region" description="Helical" evidence="9">
    <location>
        <begin position="147"/>
        <end position="167"/>
    </location>
</feature>
<keyword evidence="9" id="KW-0812">Transmembrane</keyword>
<keyword evidence="14" id="KW-1185">Reference proteome</keyword>
<dbReference type="PANTHER" id="PTHR10120">
    <property type="entry name" value="CAAX PRENYL PROTEASE 1"/>
    <property type="match status" value="1"/>
</dbReference>
<evidence type="ECO:0000256" key="4">
    <source>
        <dbReference type="ARBA" id="ARBA00022833"/>
    </source>
</evidence>
<dbReference type="EMBL" id="MLQS01000030">
    <property type="protein sequence ID" value="OIJ18423.1"/>
    <property type="molecule type" value="Genomic_DNA"/>
</dbReference>
<dbReference type="FunFam" id="3.30.2010.10:FF:000010">
    <property type="entry name" value="M48 family peptidase"/>
    <property type="match status" value="1"/>
</dbReference>
<sequence>MRKLFWGIFIIYLLYAVSISTYLFTVNTPLPEHYVGTEADPLTFMDEEQYQLSSQFSKWRNVIYFINLPFEWLIYLFVLLFGLSQFFARWSERVIRYRFLQTTLYVILLSTFSWIVTFPINYFSYTLSKKYGISIQAFQSWMKDQLITFWVEAVILTIVAYVIMHIISKWPKKWWLYTWLLSIPFTLFLMFIQPVVIDPLYHEFYQIKDKELEQEILLLAKEADIPADRVYEVNMADKTNALNAYVTGIGSNLRIVLWDTTLERLNKEEVLFVMAHEMGHYDLNHLPLLLIGMIAASFVGLYVTSKFYSLIINNFGKRLKIKPDNIAALPIILLILSLLSFVVSPVSNAISRVYEYQSDRYAIDLTNDPDAAVATFHKLSVEGLSDVNPPTIVKIFRYTHPPMVERITHIREYSKTIE</sequence>
<dbReference type="STRING" id="472963.BKP45_12685"/>
<evidence type="ECO:0000259" key="11">
    <source>
        <dbReference type="Pfam" id="PF16491"/>
    </source>
</evidence>
<dbReference type="EMBL" id="MLQS01000017">
    <property type="protein sequence ID" value="OIJ19902.1"/>
    <property type="molecule type" value="Genomic_DNA"/>
</dbReference>
<evidence type="ECO:0000313" key="14">
    <source>
        <dbReference type="Proteomes" id="UP000180057"/>
    </source>
</evidence>
<protein>
    <submittedName>
        <fullName evidence="12">Peptidase M48</fullName>
    </submittedName>
</protein>
<dbReference type="InterPro" id="IPR027057">
    <property type="entry name" value="CAXX_Prtase_1"/>
</dbReference>
<name>A0A1S2M1X4_9BACI</name>
<keyword evidence="3 8" id="KW-0378">Hydrolase</keyword>
<evidence type="ECO:0000256" key="8">
    <source>
        <dbReference type="RuleBase" id="RU003983"/>
    </source>
</evidence>
<feature type="transmembrane region" description="Helical" evidence="9">
    <location>
        <begin position="62"/>
        <end position="83"/>
    </location>
</feature>
<feature type="active site" evidence="6">
    <location>
        <position position="277"/>
    </location>
</feature>
<reference evidence="12 14" key="1">
    <citation type="submission" date="2016-10" db="EMBL/GenBank/DDBJ databases">
        <title>Draft genome sequences of four alkaliphilic bacteria belonging to the Anaerobacillus genus.</title>
        <authorList>
            <person name="Bassil N.M."/>
            <person name="Lloyd J.R."/>
        </authorList>
    </citation>
    <scope>NUCLEOTIDE SEQUENCE [LARGE SCALE GENOMIC DNA]</scope>
    <source>
        <strain evidence="12 14">DSM 22531</strain>
    </source>
</reference>
<dbReference type="AlphaFoldDB" id="A0A1S2M1X4"/>
<dbReference type="InterPro" id="IPR032456">
    <property type="entry name" value="Peptidase_M48_N"/>
</dbReference>
<feature type="binding site" evidence="7">
    <location>
        <position position="280"/>
    </location>
    <ligand>
        <name>Zn(2+)</name>
        <dbReference type="ChEBI" id="CHEBI:29105"/>
        <note>catalytic</note>
    </ligand>
</feature>
<comment type="caution">
    <text evidence="12">The sequence shown here is derived from an EMBL/GenBank/DDBJ whole genome shotgun (WGS) entry which is preliminary data.</text>
</comment>
<dbReference type="Proteomes" id="UP000180057">
    <property type="component" value="Unassembled WGS sequence"/>
</dbReference>
<comment type="cofactor">
    <cofactor evidence="7 8">
        <name>Zn(2+)</name>
        <dbReference type="ChEBI" id="CHEBI:29105"/>
    </cofactor>
    <text evidence="7 8">Binds 1 zinc ion per subunit.</text>
</comment>
<feature type="transmembrane region" description="Helical" evidence="9">
    <location>
        <begin position="5"/>
        <end position="24"/>
    </location>
</feature>
<evidence type="ECO:0000256" key="5">
    <source>
        <dbReference type="ARBA" id="ARBA00023049"/>
    </source>
</evidence>
<feature type="binding site" evidence="7">
    <location>
        <position position="355"/>
    </location>
    <ligand>
        <name>Zn(2+)</name>
        <dbReference type="ChEBI" id="CHEBI:29105"/>
        <note>catalytic</note>
    </ligand>
</feature>
<dbReference type="RefSeq" id="WP_071390028.1">
    <property type="nucleotide sequence ID" value="NZ_MLQS01000017.1"/>
</dbReference>